<dbReference type="Proteomes" id="UP000587942">
    <property type="component" value="Unassembled WGS sequence"/>
</dbReference>
<evidence type="ECO:0000313" key="3">
    <source>
        <dbReference type="Proteomes" id="UP000587942"/>
    </source>
</evidence>
<evidence type="ECO:0000313" key="2">
    <source>
        <dbReference type="EMBL" id="NKE07113.1"/>
    </source>
</evidence>
<gene>
    <name evidence="2" type="ORF">GWK17_16830</name>
</gene>
<keyword evidence="1" id="KW-0472">Membrane</keyword>
<reference evidence="2 3" key="1">
    <citation type="submission" date="2020-03" db="EMBL/GenBank/DDBJ databases">
        <authorList>
            <person name="Sun Q."/>
        </authorList>
    </citation>
    <scope>NUCLEOTIDE SEQUENCE [LARGE SCALE GENOMIC DNA]</scope>
    <source>
        <strain evidence="2 3">KACC 21451</strain>
    </source>
</reference>
<keyword evidence="1" id="KW-0812">Transmembrane</keyword>
<organism evidence="2 3">
    <name type="scientific">Mesobacillus selenatarsenatis</name>
    <dbReference type="NCBI Taxonomy" id="388741"/>
    <lineage>
        <taxon>Bacteria</taxon>
        <taxon>Bacillati</taxon>
        <taxon>Bacillota</taxon>
        <taxon>Bacilli</taxon>
        <taxon>Bacillales</taxon>
        <taxon>Bacillaceae</taxon>
        <taxon>Mesobacillus</taxon>
    </lineage>
</organism>
<sequence length="229" mass="25582">MSLFILIFFVLLIMVSFGSFSKGFAGSRFLNGSGITKVFTVYLVVLLAAGILSSMVPVEGTLEAEYLTDKDLAENDRLNSDIYSIVESGRIEEAEGLTKKEKWDFPLNGKQLDIEFMGQNIMIFIEKVDSLEGKVEATHYSTYSYIDNIDITDRFKSPVIELSESTLKILPTDHVNIKLVKFTNAFPFTQFSEDGEQFTSGYGMMQGLEFIYITVPADTEVSGDGYVVN</sequence>
<feature type="transmembrane region" description="Helical" evidence="1">
    <location>
        <begin position="37"/>
        <end position="58"/>
    </location>
</feature>
<protein>
    <submittedName>
        <fullName evidence="2">Uncharacterized protein</fullName>
    </submittedName>
</protein>
<keyword evidence="1" id="KW-1133">Transmembrane helix</keyword>
<name>A0A846TF32_9BACI</name>
<comment type="caution">
    <text evidence="2">The sequence shown here is derived from an EMBL/GenBank/DDBJ whole genome shotgun (WGS) entry which is preliminary data.</text>
</comment>
<dbReference type="EMBL" id="JAAVUM010000012">
    <property type="protein sequence ID" value="NKE07113.1"/>
    <property type="molecule type" value="Genomic_DNA"/>
</dbReference>
<accession>A0A846TF32</accession>
<dbReference type="RefSeq" id="WP_167833520.1">
    <property type="nucleotide sequence ID" value="NZ_JAAVUM010000012.1"/>
</dbReference>
<evidence type="ECO:0000256" key="1">
    <source>
        <dbReference type="SAM" id="Phobius"/>
    </source>
</evidence>
<dbReference type="AlphaFoldDB" id="A0A846TF32"/>
<proteinExistence type="predicted"/>